<evidence type="ECO:0000313" key="3">
    <source>
        <dbReference type="Proteomes" id="UP000278804"/>
    </source>
</evidence>
<dbReference type="GO" id="GO:0003676">
    <property type="term" value="F:nucleic acid binding"/>
    <property type="evidence" value="ECO:0007669"/>
    <property type="project" value="InterPro"/>
</dbReference>
<proteinExistence type="predicted"/>
<dbReference type="RefSeq" id="WP_125164870.1">
    <property type="nucleotide sequence ID" value="NZ_CP034234.1"/>
</dbReference>
<dbReference type="GO" id="GO:0004519">
    <property type="term" value="F:endonuclease activity"/>
    <property type="evidence" value="ECO:0007669"/>
    <property type="project" value="UniProtKB-KW"/>
</dbReference>
<organism evidence="2 3">
    <name type="scientific">Erysipelothrix piscisicarius</name>
    <dbReference type="NCBI Taxonomy" id="2485784"/>
    <lineage>
        <taxon>Bacteria</taxon>
        <taxon>Bacillati</taxon>
        <taxon>Bacillota</taxon>
        <taxon>Erysipelotrichia</taxon>
        <taxon>Erysipelotrichales</taxon>
        <taxon>Erysipelotrichaceae</taxon>
        <taxon>Erysipelothrix</taxon>
    </lineage>
</organism>
<protein>
    <submittedName>
        <fullName evidence="2">HNH endonuclease</fullName>
    </submittedName>
</protein>
<dbReference type="GO" id="GO:0008270">
    <property type="term" value="F:zinc ion binding"/>
    <property type="evidence" value="ECO:0007669"/>
    <property type="project" value="InterPro"/>
</dbReference>
<evidence type="ECO:0000313" key="2">
    <source>
        <dbReference type="EMBL" id="AZK44716.1"/>
    </source>
</evidence>
<dbReference type="InterPro" id="IPR002711">
    <property type="entry name" value="HNH"/>
</dbReference>
<dbReference type="EMBL" id="CP034234">
    <property type="protein sequence ID" value="AZK44716.1"/>
    <property type="molecule type" value="Genomic_DNA"/>
</dbReference>
<name>A0A3S8RP37_9FIRM</name>
<feature type="domain" description="HNH" evidence="1">
    <location>
        <begin position="36"/>
        <end position="74"/>
    </location>
</feature>
<reference evidence="2 3" key="1">
    <citation type="journal article" date="2020" name="Int. J. Syst. Evol. Microbiol.">
        <title>Description of Erysipelothrix piscisicarius sp. nov., an emergent fish pathogen, and assessment of virulence using a tiger barb (Puntigrus tetrazona) infection model.</title>
        <authorList>
            <person name="Pomaranski E.K."/>
            <person name="Griffin M.J."/>
            <person name="Camus A.C."/>
            <person name="Armwood A.R."/>
            <person name="Shelley J."/>
            <person name="Waldbieser G.C."/>
            <person name="LaFrentz B.R."/>
            <person name="Garcia J.C."/>
            <person name="Yanong R."/>
            <person name="Soto E."/>
        </authorList>
    </citation>
    <scope>NUCLEOTIDE SEQUENCE [LARGE SCALE GENOMIC DNA]</scope>
    <source>
        <strain evidence="2 3">15TAL0474</strain>
    </source>
</reference>
<dbReference type="AlphaFoldDB" id="A0A3S8RP37"/>
<dbReference type="CDD" id="cd00085">
    <property type="entry name" value="HNHc"/>
    <property type="match status" value="1"/>
</dbReference>
<accession>A0A3S8RP37</accession>
<keyword evidence="2" id="KW-0255">Endonuclease</keyword>
<evidence type="ECO:0000259" key="1">
    <source>
        <dbReference type="Pfam" id="PF01844"/>
    </source>
</evidence>
<keyword evidence="2" id="KW-0540">Nuclease</keyword>
<dbReference type="KEGG" id="eri:EEI45_08385"/>
<dbReference type="Pfam" id="PF01844">
    <property type="entry name" value="HNH"/>
    <property type="match status" value="1"/>
</dbReference>
<keyword evidence="2" id="KW-0378">Hydrolase</keyword>
<sequence length="166" mass="19204">MTKRIKTTKKEIADYWADRIDTMNLTVSSSQASTHCWRCGVKKRLDRCHILADALGGADTPSNFVLLCKHCHTDNPNVSDSEIIWDWLSAYAVSSDQVYWFEQGLREYAYIYHESINREVIDTKLFQETFLKQMEHVSHHFGQPRNNPATIAGALRLTLNEINKDR</sequence>
<dbReference type="Proteomes" id="UP000278804">
    <property type="component" value="Chromosome"/>
</dbReference>
<dbReference type="Gene3D" id="1.10.30.50">
    <property type="match status" value="1"/>
</dbReference>
<dbReference type="InterPro" id="IPR003615">
    <property type="entry name" value="HNH_nuc"/>
</dbReference>
<keyword evidence="3" id="KW-1185">Reference proteome</keyword>
<gene>
    <name evidence="2" type="ORF">EEI45_08385</name>
</gene>